<evidence type="ECO:0000313" key="2">
    <source>
        <dbReference type="EMBL" id="KAG0572316.1"/>
    </source>
</evidence>
<dbReference type="EMBL" id="CM026426">
    <property type="protein sequence ID" value="KAG0572316.1"/>
    <property type="molecule type" value="Genomic_DNA"/>
</dbReference>
<accession>A0A8T0HNA3</accession>
<comment type="caution">
    <text evidence="2">The sequence shown here is derived from an EMBL/GenBank/DDBJ whole genome shotgun (WGS) entry which is preliminary data.</text>
</comment>
<protein>
    <submittedName>
        <fullName evidence="2">Uncharacterized protein</fullName>
    </submittedName>
</protein>
<sequence length="92" mass="10976">MLKTPLQLLSQHRVQDDIWCEVRATYQKQNLHPLERHPGYLFFLIIPQFRPSLDFCTCTRRHSDMYCSPLNQRKSRNPHGRPPMKEASSREP</sequence>
<feature type="region of interest" description="Disordered" evidence="1">
    <location>
        <begin position="68"/>
        <end position="92"/>
    </location>
</feature>
<dbReference type="Proteomes" id="UP000822688">
    <property type="component" value="Chromosome V"/>
</dbReference>
<feature type="compositionally biased region" description="Basic and acidic residues" evidence="1">
    <location>
        <begin position="83"/>
        <end position="92"/>
    </location>
</feature>
<feature type="non-terminal residue" evidence="2">
    <location>
        <position position="92"/>
    </location>
</feature>
<organism evidence="2 3">
    <name type="scientific">Ceratodon purpureus</name>
    <name type="common">Fire moss</name>
    <name type="synonym">Dicranum purpureum</name>
    <dbReference type="NCBI Taxonomy" id="3225"/>
    <lineage>
        <taxon>Eukaryota</taxon>
        <taxon>Viridiplantae</taxon>
        <taxon>Streptophyta</taxon>
        <taxon>Embryophyta</taxon>
        <taxon>Bryophyta</taxon>
        <taxon>Bryophytina</taxon>
        <taxon>Bryopsida</taxon>
        <taxon>Dicranidae</taxon>
        <taxon>Pseudoditrichales</taxon>
        <taxon>Ditrichaceae</taxon>
        <taxon>Ceratodon</taxon>
    </lineage>
</organism>
<name>A0A8T0HNA3_CERPU</name>
<gene>
    <name evidence="2" type="ORF">KC19_VG084300</name>
</gene>
<evidence type="ECO:0000256" key="1">
    <source>
        <dbReference type="SAM" id="MobiDB-lite"/>
    </source>
</evidence>
<dbReference type="AlphaFoldDB" id="A0A8T0HNA3"/>
<reference evidence="2" key="1">
    <citation type="submission" date="2020-06" db="EMBL/GenBank/DDBJ databases">
        <title>WGS assembly of Ceratodon purpureus strain R40.</title>
        <authorList>
            <person name="Carey S.B."/>
            <person name="Jenkins J."/>
            <person name="Shu S."/>
            <person name="Lovell J.T."/>
            <person name="Sreedasyam A."/>
            <person name="Maumus F."/>
            <person name="Tiley G.P."/>
            <person name="Fernandez-Pozo N."/>
            <person name="Barry K."/>
            <person name="Chen C."/>
            <person name="Wang M."/>
            <person name="Lipzen A."/>
            <person name="Daum C."/>
            <person name="Saski C.A."/>
            <person name="Payton A.C."/>
            <person name="Mcbreen J.C."/>
            <person name="Conrad R.E."/>
            <person name="Kollar L.M."/>
            <person name="Olsson S."/>
            <person name="Huttunen S."/>
            <person name="Landis J.B."/>
            <person name="Wickett N.J."/>
            <person name="Johnson M.G."/>
            <person name="Rensing S.A."/>
            <person name="Grimwood J."/>
            <person name="Schmutz J."/>
            <person name="Mcdaniel S.F."/>
        </authorList>
    </citation>
    <scope>NUCLEOTIDE SEQUENCE</scope>
    <source>
        <strain evidence="2">R40</strain>
    </source>
</reference>
<proteinExistence type="predicted"/>
<keyword evidence="3" id="KW-1185">Reference proteome</keyword>
<evidence type="ECO:0000313" key="3">
    <source>
        <dbReference type="Proteomes" id="UP000822688"/>
    </source>
</evidence>